<dbReference type="Gene3D" id="3.40.50.10320">
    <property type="entry name" value="LmbE-like"/>
    <property type="match status" value="1"/>
</dbReference>
<evidence type="ECO:0000313" key="2">
    <source>
        <dbReference type="Proteomes" id="UP000185841"/>
    </source>
</evidence>
<dbReference type="Pfam" id="PF02585">
    <property type="entry name" value="PIG-L"/>
    <property type="match status" value="1"/>
</dbReference>
<dbReference type="RefSeq" id="WP_076423389.1">
    <property type="nucleotide sequence ID" value="NZ_FTMP01000001.1"/>
</dbReference>
<proteinExistence type="predicted"/>
<dbReference type="SUPFAM" id="SSF102588">
    <property type="entry name" value="LmbE-like"/>
    <property type="match status" value="1"/>
</dbReference>
<dbReference type="Proteomes" id="UP000185841">
    <property type="component" value="Unassembled WGS sequence"/>
</dbReference>
<dbReference type="EMBL" id="FTMP01000001">
    <property type="protein sequence ID" value="SIP87276.1"/>
    <property type="molecule type" value="Genomic_DNA"/>
</dbReference>
<dbReference type="InterPro" id="IPR024078">
    <property type="entry name" value="LmbE-like_dom_sf"/>
</dbReference>
<organism evidence="1 2">
    <name type="scientific">Aquipseudomonas alcaligenes</name>
    <name type="common">Pseudomonas alcaligenes</name>
    <dbReference type="NCBI Taxonomy" id="43263"/>
    <lineage>
        <taxon>Bacteria</taxon>
        <taxon>Pseudomonadati</taxon>
        <taxon>Pseudomonadota</taxon>
        <taxon>Gammaproteobacteria</taxon>
        <taxon>Pseudomonadales</taxon>
        <taxon>Pseudomonadaceae</taxon>
        <taxon>Aquipseudomonas</taxon>
    </lineage>
</organism>
<protein>
    <submittedName>
        <fullName evidence="1">GlcNAc-PI de-N-acetylase</fullName>
    </submittedName>
</protein>
<accession>A0A1N6N5D2</accession>
<name>A0A1N6N5D2_AQUAC</name>
<gene>
    <name evidence="1" type="ORF">SAMN05878282_10138</name>
</gene>
<dbReference type="InterPro" id="IPR003737">
    <property type="entry name" value="GlcNAc_PI_deacetylase-related"/>
</dbReference>
<evidence type="ECO:0000313" key="1">
    <source>
        <dbReference type="EMBL" id="SIP87276.1"/>
    </source>
</evidence>
<sequence length="262" mass="29755">MLTDHGKSPSYALFLFCHQDDEYGVYQQILTERACGRRVLCAYLTSGVAAHCDPAKRNAESLAVLQDLGVEPTDVCFAGSQLGIVDGQLLEALASAADWLLERISSLGMDAELYVPAWEGGHPDHDALHFLCVKVCSELGLLPRLHQFPLYNAQSCPGKFFRVLSPLRQNGAVESCPIPWSNRFRFMRYALGYPSQWRSWVGLFPFFVLHLLLRGSQDLQRVDPARVLQPPHEGSLYYERRRFSSWPYLQRRTLAWLEGRQP</sequence>
<reference evidence="1 2" key="1">
    <citation type="submission" date="2017-01" db="EMBL/GenBank/DDBJ databases">
        <authorList>
            <person name="Mah S.A."/>
            <person name="Swanson W.J."/>
            <person name="Moy G.W."/>
            <person name="Vacquier V.D."/>
        </authorList>
    </citation>
    <scope>NUCLEOTIDE SEQUENCE [LARGE SCALE GENOMIC DNA]</scope>
    <source>
        <strain evidence="1 2">RU36E</strain>
    </source>
</reference>
<dbReference type="AlphaFoldDB" id="A0A1N6N5D2"/>